<organism evidence="1">
    <name type="scientific">Anguilla anguilla</name>
    <name type="common">European freshwater eel</name>
    <name type="synonym">Muraena anguilla</name>
    <dbReference type="NCBI Taxonomy" id="7936"/>
    <lineage>
        <taxon>Eukaryota</taxon>
        <taxon>Metazoa</taxon>
        <taxon>Chordata</taxon>
        <taxon>Craniata</taxon>
        <taxon>Vertebrata</taxon>
        <taxon>Euteleostomi</taxon>
        <taxon>Actinopterygii</taxon>
        <taxon>Neopterygii</taxon>
        <taxon>Teleostei</taxon>
        <taxon>Anguilliformes</taxon>
        <taxon>Anguillidae</taxon>
        <taxon>Anguilla</taxon>
    </lineage>
</organism>
<name>A0A0E9W4V7_ANGAN</name>
<protein>
    <submittedName>
        <fullName evidence="1">Uncharacterized protein</fullName>
    </submittedName>
</protein>
<accession>A0A0E9W4V7</accession>
<dbReference type="AlphaFoldDB" id="A0A0E9W4V7"/>
<sequence length="66" mass="7556">MGGAPVLWPEEWLVVGALVRHMQRVVMETESLCVELGQNKEMEGNPEHSHMTFCKEGPSYFILWLP</sequence>
<evidence type="ECO:0000313" key="1">
    <source>
        <dbReference type="EMBL" id="JAH85331.1"/>
    </source>
</evidence>
<reference evidence="1" key="1">
    <citation type="submission" date="2014-11" db="EMBL/GenBank/DDBJ databases">
        <authorList>
            <person name="Amaro Gonzalez C."/>
        </authorList>
    </citation>
    <scope>NUCLEOTIDE SEQUENCE</scope>
</reference>
<proteinExistence type="predicted"/>
<reference evidence="1" key="2">
    <citation type="journal article" date="2015" name="Fish Shellfish Immunol.">
        <title>Early steps in the European eel (Anguilla anguilla)-Vibrio vulnificus interaction in the gills: Role of the RtxA13 toxin.</title>
        <authorList>
            <person name="Callol A."/>
            <person name="Pajuelo D."/>
            <person name="Ebbesson L."/>
            <person name="Teles M."/>
            <person name="MacKenzie S."/>
            <person name="Amaro C."/>
        </authorList>
    </citation>
    <scope>NUCLEOTIDE SEQUENCE</scope>
</reference>
<dbReference type="EMBL" id="GBXM01023246">
    <property type="protein sequence ID" value="JAH85331.1"/>
    <property type="molecule type" value="Transcribed_RNA"/>
</dbReference>